<dbReference type="NCBIfam" id="TIGR00103">
    <property type="entry name" value="DNA_YbaB_EbfC"/>
    <property type="match status" value="1"/>
</dbReference>
<keyword evidence="3" id="KW-0175">Coiled coil</keyword>
<proteinExistence type="inferred from homology"/>
<keyword evidence="1 2" id="KW-0238">DNA-binding</keyword>
<comment type="subcellular location">
    <subcellularLocation>
        <location evidence="2">Cytoplasm</location>
        <location evidence="2">Nucleoid</location>
    </subcellularLocation>
</comment>
<feature type="signal peptide" evidence="4">
    <location>
        <begin position="1"/>
        <end position="17"/>
    </location>
</feature>
<dbReference type="InterPro" id="IPR004401">
    <property type="entry name" value="YbaB/EbfC"/>
</dbReference>
<gene>
    <name evidence="5" type="ORF">PSU4_25540</name>
</gene>
<protein>
    <recommendedName>
        <fullName evidence="2">Nucleoid-associated protein PSU4_25540</fullName>
    </recommendedName>
</protein>
<feature type="coiled-coil region" evidence="3">
    <location>
        <begin position="69"/>
        <end position="96"/>
    </location>
</feature>
<dbReference type="GO" id="GO:0005829">
    <property type="term" value="C:cytosol"/>
    <property type="evidence" value="ECO:0007669"/>
    <property type="project" value="TreeGrafter"/>
</dbReference>
<keyword evidence="4" id="KW-0732">Signal</keyword>
<evidence type="ECO:0000256" key="1">
    <source>
        <dbReference type="ARBA" id="ARBA00023125"/>
    </source>
</evidence>
<evidence type="ECO:0000256" key="3">
    <source>
        <dbReference type="SAM" id="Coils"/>
    </source>
</evidence>
<comment type="caution">
    <text evidence="5">The sequence shown here is derived from an EMBL/GenBank/DDBJ whole genome shotgun (WGS) entry which is preliminary data.</text>
</comment>
<dbReference type="Pfam" id="PF02575">
    <property type="entry name" value="YbaB_DNA_bd"/>
    <property type="match status" value="1"/>
</dbReference>
<keyword evidence="6" id="KW-1185">Reference proteome</keyword>
<comment type="similarity">
    <text evidence="2">Belongs to the YbaB/EbfC family.</text>
</comment>
<keyword evidence="2" id="KW-0963">Cytoplasm</keyword>
<dbReference type="HAMAP" id="MF_00274">
    <property type="entry name" value="DNA_YbaB_EbfC"/>
    <property type="match status" value="1"/>
</dbReference>
<dbReference type="AlphaFoldDB" id="A0A511DFN4"/>
<comment type="function">
    <text evidence="2">Binds to DNA and alters its conformation. May be involved in regulation of gene expression, nucleoid organization and DNA protection.</text>
</comment>
<dbReference type="EMBL" id="BJVJ01000021">
    <property type="protein sequence ID" value="GEL23600.1"/>
    <property type="molecule type" value="Genomic_DNA"/>
</dbReference>
<dbReference type="Proteomes" id="UP000321685">
    <property type="component" value="Unassembled WGS sequence"/>
</dbReference>
<evidence type="ECO:0000313" key="6">
    <source>
        <dbReference type="Proteomes" id="UP000321685"/>
    </source>
</evidence>
<comment type="subunit">
    <text evidence="2">Homodimer.</text>
</comment>
<dbReference type="InterPro" id="IPR036894">
    <property type="entry name" value="YbaB-like_sf"/>
</dbReference>
<dbReference type="GO" id="GO:0003677">
    <property type="term" value="F:DNA binding"/>
    <property type="evidence" value="ECO:0007669"/>
    <property type="project" value="UniProtKB-UniRule"/>
</dbReference>
<dbReference type="SUPFAM" id="SSF82607">
    <property type="entry name" value="YbaB-like"/>
    <property type="match status" value="1"/>
</dbReference>
<evidence type="ECO:0000256" key="2">
    <source>
        <dbReference type="HAMAP-Rule" id="MF_00274"/>
    </source>
</evidence>
<dbReference type="Gene3D" id="3.30.1310.10">
    <property type="entry name" value="Nucleoid-associated protein YbaB-like domain"/>
    <property type="match status" value="1"/>
</dbReference>
<name>A0A511DFN4_9PSEU</name>
<reference evidence="5 6" key="1">
    <citation type="submission" date="2019-07" db="EMBL/GenBank/DDBJ databases">
        <title>Whole genome shotgun sequence of Pseudonocardia sulfidoxydans NBRC 16205.</title>
        <authorList>
            <person name="Hosoyama A."/>
            <person name="Uohara A."/>
            <person name="Ohji S."/>
            <person name="Ichikawa N."/>
        </authorList>
    </citation>
    <scope>NUCLEOTIDE SEQUENCE [LARGE SCALE GENOMIC DNA]</scope>
    <source>
        <strain evidence="5 6">NBRC 16205</strain>
    </source>
</reference>
<dbReference type="PANTHER" id="PTHR33449:SF1">
    <property type="entry name" value="NUCLEOID-ASSOCIATED PROTEIN YBAB"/>
    <property type="match status" value="1"/>
</dbReference>
<accession>A0A511DFN4</accession>
<evidence type="ECO:0000256" key="4">
    <source>
        <dbReference type="SAM" id="SignalP"/>
    </source>
</evidence>
<organism evidence="5 6">
    <name type="scientific">Pseudonocardia sulfidoxydans NBRC 16205</name>
    <dbReference type="NCBI Taxonomy" id="1223511"/>
    <lineage>
        <taxon>Bacteria</taxon>
        <taxon>Bacillati</taxon>
        <taxon>Actinomycetota</taxon>
        <taxon>Actinomycetes</taxon>
        <taxon>Pseudonocardiales</taxon>
        <taxon>Pseudonocardiaceae</taxon>
        <taxon>Pseudonocardia</taxon>
    </lineage>
</organism>
<sequence length="174" mass="17512">MVTAGGVLLTGAAVAHAVSTAAASTRSALRLGADTADSFARLPWRPGAVRSGHAAKRRESAVQPGQPDMSMILQQAQKMQEQLVAAQQELQVLEVTGQAGNGLVEVRMTAAGEVRGVTIDPKVVDADDVETLQDLVVGAFQDASAAASQAQAEKMGPLAGGLGGAGGGLGLPGF</sequence>
<evidence type="ECO:0000313" key="5">
    <source>
        <dbReference type="EMBL" id="GEL23600.1"/>
    </source>
</evidence>
<feature type="chain" id="PRO_5038819529" description="Nucleoid-associated protein PSU4_25540" evidence="4">
    <location>
        <begin position="18"/>
        <end position="174"/>
    </location>
</feature>
<dbReference type="GO" id="GO:0043590">
    <property type="term" value="C:bacterial nucleoid"/>
    <property type="evidence" value="ECO:0007669"/>
    <property type="project" value="UniProtKB-UniRule"/>
</dbReference>
<dbReference type="PANTHER" id="PTHR33449">
    <property type="entry name" value="NUCLEOID-ASSOCIATED PROTEIN YBAB"/>
    <property type="match status" value="1"/>
</dbReference>